<sequence length="295" mass="33748">MDSSSAENRRDKPSLFSVPIPIKKIFDKVPIVIYPPNQLPQRSSGCDKSPSLYVFSKEHDAIAGKPSFNPSCLKWQTFLKITGIEHNIIGSNNHASPTGSLPFLLPAFNGTNRFSESVNPIIADKLIKYSEEHGANIQDTSNIRYSAYQSLLDYRIRNAWLYFLYLESRNFNEVAYPLYVSSVSSNSLVRASISHQLRTAAESELLKQSSVIDIDDIYSEADKAFEALSILLGENNWFFGNEKPALFDASVFAYSHLLLDEKMRWQETKLCRALRTRRNLVQHRERILKQYYNHN</sequence>
<gene>
    <name evidence="3" type="ORF">EPUL_000190</name>
</gene>
<dbReference type="InterPro" id="IPR012336">
    <property type="entry name" value="Thioredoxin-like_fold"/>
</dbReference>
<feature type="domain" description="Thioredoxin-like fold" evidence="2">
    <location>
        <begin position="70"/>
        <end position="170"/>
    </location>
</feature>
<organism evidence="3 4">
    <name type="scientific">Erysiphe pulchra</name>
    <dbReference type="NCBI Taxonomy" id="225359"/>
    <lineage>
        <taxon>Eukaryota</taxon>
        <taxon>Fungi</taxon>
        <taxon>Dikarya</taxon>
        <taxon>Ascomycota</taxon>
        <taxon>Pezizomycotina</taxon>
        <taxon>Leotiomycetes</taxon>
        <taxon>Erysiphales</taxon>
        <taxon>Erysiphaceae</taxon>
        <taxon>Erysiphe</taxon>
    </lineage>
</organism>
<feature type="domain" description="Metaxin glutathione S-transferase" evidence="1">
    <location>
        <begin position="221"/>
        <end position="287"/>
    </location>
</feature>
<dbReference type="Pfam" id="PF17172">
    <property type="entry name" value="GST_N_4"/>
    <property type="match status" value="1"/>
</dbReference>
<evidence type="ECO:0000313" key="4">
    <source>
        <dbReference type="Proteomes" id="UP000237438"/>
    </source>
</evidence>
<dbReference type="AlphaFoldDB" id="A0A2S4Q0Y4"/>
<reference evidence="3 4" key="1">
    <citation type="submission" date="2017-10" db="EMBL/GenBank/DDBJ databases">
        <title>Development of genomic resources for the powdery mildew, Erysiphe pulchra.</title>
        <authorList>
            <person name="Wadl P.A."/>
            <person name="Mack B.M."/>
            <person name="Moore G."/>
            <person name="Beltz S.B."/>
        </authorList>
    </citation>
    <scope>NUCLEOTIDE SEQUENCE [LARGE SCALE GENOMIC DNA]</scope>
    <source>
        <strain evidence="3">Cflorida</strain>
    </source>
</reference>
<comment type="caution">
    <text evidence="3">The sequence shown here is derived from an EMBL/GenBank/DDBJ whole genome shotgun (WGS) entry which is preliminary data.</text>
</comment>
<evidence type="ECO:0000259" key="2">
    <source>
        <dbReference type="Pfam" id="PF17172"/>
    </source>
</evidence>
<protein>
    <recommendedName>
        <fullName evidence="5">Mitochondrial outer membrane protein</fullName>
    </recommendedName>
</protein>
<proteinExistence type="predicted"/>
<name>A0A2S4Q0Y4_9PEZI</name>
<evidence type="ECO:0000313" key="3">
    <source>
        <dbReference type="EMBL" id="POS87931.1"/>
    </source>
</evidence>
<dbReference type="STRING" id="225359.A0A2S4Q0Y4"/>
<evidence type="ECO:0008006" key="5">
    <source>
        <dbReference type="Google" id="ProtNLM"/>
    </source>
</evidence>
<keyword evidence="4" id="KW-1185">Reference proteome</keyword>
<dbReference type="GO" id="GO:0001401">
    <property type="term" value="C:SAM complex"/>
    <property type="evidence" value="ECO:0007669"/>
    <property type="project" value="TreeGrafter"/>
</dbReference>
<dbReference type="Proteomes" id="UP000237438">
    <property type="component" value="Unassembled WGS sequence"/>
</dbReference>
<dbReference type="InterPro" id="IPR050931">
    <property type="entry name" value="Mito_Protein_Transport_Metaxin"/>
</dbReference>
<dbReference type="PANTHER" id="PTHR12289:SF44">
    <property type="entry name" value="OUTER MEMBRANE PROTEIN (SAM35), PUTATIVE (AFU_ORTHOLOGUE AFUA_1G13180)-RELATED"/>
    <property type="match status" value="1"/>
</dbReference>
<dbReference type="EMBL" id="PEDP01000053">
    <property type="protein sequence ID" value="POS87931.1"/>
    <property type="molecule type" value="Genomic_DNA"/>
</dbReference>
<accession>A0A2S4Q0Y4</accession>
<dbReference type="PANTHER" id="PTHR12289">
    <property type="entry name" value="METAXIN RELATED"/>
    <property type="match status" value="1"/>
</dbReference>
<evidence type="ECO:0000259" key="1">
    <source>
        <dbReference type="Pfam" id="PF17171"/>
    </source>
</evidence>
<dbReference type="GO" id="GO:0007005">
    <property type="term" value="P:mitochondrion organization"/>
    <property type="evidence" value="ECO:0007669"/>
    <property type="project" value="TreeGrafter"/>
</dbReference>
<dbReference type="CDD" id="cd03193">
    <property type="entry name" value="GST_C_Metaxin"/>
    <property type="match status" value="1"/>
</dbReference>
<dbReference type="CDD" id="cd03054">
    <property type="entry name" value="GST_N_Metaxin"/>
    <property type="match status" value="1"/>
</dbReference>
<dbReference type="InterPro" id="IPR033468">
    <property type="entry name" value="Metaxin_GST"/>
</dbReference>
<dbReference type="OrthoDB" id="198787at2759"/>
<dbReference type="Pfam" id="PF17171">
    <property type="entry name" value="GST_C_6"/>
    <property type="match status" value="1"/>
</dbReference>